<feature type="transmembrane region" description="Helical" evidence="2">
    <location>
        <begin position="146"/>
        <end position="167"/>
    </location>
</feature>
<accession>A0A1G6I736</accession>
<keyword evidence="2" id="KW-0472">Membrane</keyword>
<dbReference type="STRING" id="639004.SAMN04488239_10143"/>
<keyword evidence="2" id="KW-1133">Transmembrane helix</keyword>
<feature type="compositionally biased region" description="Polar residues" evidence="1">
    <location>
        <begin position="1"/>
        <end position="11"/>
    </location>
</feature>
<feature type="transmembrane region" description="Helical" evidence="2">
    <location>
        <begin position="31"/>
        <end position="55"/>
    </location>
</feature>
<dbReference type="OrthoDB" id="7204915at2"/>
<evidence type="ECO:0008006" key="5">
    <source>
        <dbReference type="Google" id="ProtNLM"/>
    </source>
</evidence>
<evidence type="ECO:0000313" key="3">
    <source>
        <dbReference type="EMBL" id="SDC02260.1"/>
    </source>
</evidence>
<keyword evidence="2" id="KW-0812">Transmembrane</keyword>
<dbReference type="Proteomes" id="UP000199628">
    <property type="component" value="Unassembled WGS sequence"/>
</dbReference>
<evidence type="ECO:0000313" key="4">
    <source>
        <dbReference type="Proteomes" id="UP000199628"/>
    </source>
</evidence>
<dbReference type="AlphaFoldDB" id="A0A1G6I736"/>
<protein>
    <recommendedName>
        <fullName evidence="5">N-linked glycosylation glycosyltransferase PglG</fullName>
    </recommendedName>
</protein>
<feature type="transmembrane region" description="Helical" evidence="2">
    <location>
        <begin position="75"/>
        <end position="96"/>
    </location>
</feature>
<keyword evidence="4" id="KW-1185">Reference proteome</keyword>
<dbReference type="EMBL" id="FMZV01000001">
    <property type="protein sequence ID" value="SDC02260.1"/>
    <property type="molecule type" value="Genomic_DNA"/>
</dbReference>
<feature type="region of interest" description="Disordered" evidence="1">
    <location>
        <begin position="1"/>
        <end position="20"/>
    </location>
</feature>
<organism evidence="3 4">
    <name type="scientific">Ruegeria marina</name>
    <dbReference type="NCBI Taxonomy" id="639004"/>
    <lineage>
        <taxon>Bacteria</taxon>
        <taxon>Pseudomonadati</taxon>
        <taxon>Pseudomonadota</taxon>
        <taxon>Alphaproteobacteria</taxon>
        <taxon>Rhodobacterales</taxon>
        <taxon>Roseobacteraceae</taxon>
        <taxon>Ruegeria</taxon>
    </lineage>
</organism>
<feature type="transmembrane region" description="Helical" evidence="2">
    <location>
        <begin position="117"/>
        <end position="140"/>
    </location>
</feature>
<evidence type="ECO:0000256" key="1">
    <source>
        <dbReference type="SAM" id="MobiDB-lite"/>
    </source>
</evidence>
<name>A0A1G6I736_9RHOB</name>
<sequence length="191" mass="20877">MTPGKQSPETASDNRDRESSRPQLFHRIADVFIIGAAAFYALAALAMASVSLGLITLSVFRLYTAIATPESSETVLLDAVSSLVISVAVLDVAKYVMEEEVLRSRELRRPREAREAVTKFMVIIALVVSIEGIVLVFELGRSHPELLLYPIMLLCVSVIIVVGLGVFQRLSLKSEQHLKREADDAAAAKPL</sequence>
<proteinExistence type="predicted"/>
<reference evidence="4" key="1">
    <citation type="submission" date="2016-10" db="EMBL/GenBank/DDBJ databases">
        <authorList>
            <person name="Varghese N."/>
            <person name="Submissions S."/>
        </authorList>
    </citation>
    <scope>NUCLEOTIDE SEQUENCE [LARGE SCALE GENOMIC DNA]</scope>
    <source>
        <strain evidence="4">CGMCC 1.9108</strain>
    </source>
</reference>
<dbReference type="RefSeq" id="WP_093026708.1">
    <property type="nucleotide sequence ID" value="NZ_FMZV01000001.1"/>
</dbReference>
<evidence type="ECO:0000256" key="2">
    <source>
        <dbReference type="SAM" id="Phobius"/>
    </source>
</evidence>
<gene>
    <name evidence="3" type="ORF">SAMN04488239_10143</name>
</gene>